<name>A0ACC4E4Q4_PURLI</name>
<dbReference type="Proteomes" id="UP001638806">
    <property type="component" value="Unassembled WGS sequence"/>
</dbReference>
<dbReference type="EMBL" id="JBGNUJ010000002">
    <property type="protein sequence ID" value="KAL3963137.1"/>
    <property type="molecule type" value="Genomic_DNA"/>
</dbReference>
<accession>A0ACC4E4Q4</accession>
<protein>
    <submittedName>
        <fullName evidence="1">Uncharacterized protein</fullName>
    </submittedName>
</protein>
<sequence length="171" mass="18708">MRCAAPDSREYEGEPTPLVLPALNGDAERPRKTEAIRVGHSGGGQDPRTSMAEHQTERGGRDRKSRTGTWNNMMSYQLLPCSRQPPPLLTFVVVYCALKKRSPSAVVPRHQLASIDLIRHKPEEGTKSIFAPAATAAAALPPPHWKGTHWHIALVTQETGTRCKDGTEANA</sequence>
<evidence type="ECO:0000313" key="1">
    <source>
        <dbReference type="EMBL" id="KAL3963137.1"/>
    </source>
</evidence>
<organism evidence="1 2">
    <name type="scientific">Purpureocillium lilacinum</name>
    <name type="common">Paecilomyces lilacinus</name>
    <dbReference type="NCBI Taxonomy" id="33203"/>
    <lineage>
        <taxon>Eukaryota</taxon>
        <taxon>Fungi</taxon>
        <taxon>Dikarya</taxon>
        <taxon>Ascomycota</taxon>
        <taxon>Pezizomycotina</taxon>
        <taxon>Sordariomycetes</taxon>
        <taxon>Hypocreomycetidae</taxon>
        <taxon>Hypocreales</taxon>
        <taxon>Ophiocordycipitaceae</taxon>
        <taxon>Purpureocillium</taxon>
    </lineage>
</organism>
<proteinExistence type="predicted"/>
<keyword evidence="2" id="KW-1185">Reference proteome</keyword>
<reference evidence="1" key="1">
    <citation type="submission" date="2024-12" db="EMBL/GenBank/DDBJ databases">
        <title>Comparative genomics and development of molecular markers within Purpureocillium lilacinum and among Purpureocillium species.</title>
        <authorList>
            <person name="Yeh Z.-Y."/>
            <person name="Ni N.-T."/>
            <person name="Lo P.-H."/>
            <person name="Mushyakhwo K."/>
            <person name="Lin C.-F."/>
            <person name="Nai Y.-S."/>
        </authorList>
    </citation>
    <scope>NUCLEOTIDE SEQUENCE</scope>
    <source>
        <strain evidence="1">NCHU-NPUST-175</strain>
    </source>
</reference>
<comment type="caution">
    <text evidence="1">The sequence shown here is derived from an EMBL/GenBank/DDBJ whole genome shotgun (WGS) entry which is preliminary data.</text>
</comment>
<gene>
    <name evidence="1" type="ORF">ACCO45_000141</name>
</gene>
<evidence type="ECO:0000313" key="2">
    <source>
        <dbReference type="Proteomes" id="UP001638806"/>
    </source>
</evidence>